<accession>A0A0B1Z609</accession>
<dbReference type="Pfam" id="PF12625">
    <property type="entry name" value="Arabinose_bd"/>
    <property type="match status" value="1"/>
</dbReference>
<dbReference type="InterPro" id="IPR018060">
    <property type="entry name" value="HTH_AraC"/>
</dbReference>
<dbReference type="OrthoDB" id="7013336at2"/>
<keyword evidence="1" id="KW-0238">DNA-binding</keyword>
<reference evidence="4" key="1">
    <citation type="submission" date="2015-03" db="EMBL/GenBank/DDBJ databases">
        <title>Pseudomonas frederiksbergensis hydrocarbon degrader.</title>
        <authorList>
            <person name="Brown L.M."/>
            <person name="Ruiz O.N."/>
            <person name="Mueller S."/>
            <person name="Gunasekera T.S."/>
        </authorList>
    </citation>
    <scope>NUCLEOTIDE SEQUENCE [LARGE SCALE GENOMIC DNA]</scope>
    <source>
        <strain evidence="4">SI8</strain>
    </source>
</reference>
<dbReference type="PANTHER" id="PTHR47894:SF1">
    <property type="entry name" value="HTH-TYPE TRANSCRIPTIONAL REGULATOR VQSM"/>
    <property type="match status" value="1"/>
</dbReference>
<evidence type="ECO:0000313" key="4">
    <source>
        <dbReference type="Proteomes" id="UP000030949"/>
    </source>
</evidence>
<dbReference type="GO" id="GO:0005829">
    <property type="term" value="C:cytosol"/>
    <property type="evidence" value="ECO:0007669"/>
    <property type="project" value="TreeGrafter"/>
</dbReference>
<dbReference type="Gene3D" id="1.10.10.60">
    <property type="entry name" value="Homeodomain-like"/>
    <property type="match status" value="1"/>
</dbReference>
<evidence type="ECO:0000256" key="1">
    <source>
        <dbReference type="ARBA" id="ARBA00023125"/>
    </source>
</evidence>
<protein>
    <submittedName>
        <fullName evidence="3">Transcriptional regulator</fullName>
    </submittedName>
</protein>
<feature type="domain" description="HTH araC/xylS-type" evidence="2">
    <location>
        <begin position="229"/>
        <end position="309"/>
    </location>
</feature>
<dbReference type="PANTHER" id="PTHR47894">
    <property type="entry name" value="HTH-TYPE TRANSCRIPTIONAL REGULATOR GADX"/>
    <property type="match status" value="1"/>
</dbReference>
<sequence>MRETDKIEREQANRSPQRFHRGKLGLVLERYLDAHARERNRDYSLVELDQLWREAARVDSAIGLKLFTVFTPQDWHVLAYLCLYSPDVLSAMRLWSRYAPLAADTDSVRLLDDDHGVGVELNVDAPGELARYVVEHYGAMSIAQLRRGTGQVVQPILARFSHPRPAYHKQYSQWFGSHIEFDCPSNVLYFDAPSLALPMQTRHHGMLELLTQELDRRMAAHRNFTGWSGKVAEGVRRTLAKGTAPSLDELSQAMHQTPRTLRRRLEDEGTTFRQLLDQVRAELELHLEMQGESLSGIAAQLGYGDVAAYLHARGRWRAWK</sequence>
<evidence type="ECO:0000313" key="3">
    <source>
        <dbReference type="EMBL" id="KHK66509.1"/>
    </source>
</evidence>
<dbReference type="GO" id="GO:0003700">
    <property type="term" value="F:DNA-binding transcription factor activity"/>
    <property type="evidence" value="ECO:0007669"/>
    <property type="project" value="InterPro"/>
</dbReference>
<dbReference type="AlphaFoldDB" id="A0A0B1Z609"/>
<dbReference type="Proteomes" id="UP000030949">
    <property type="component" value="Unassembled WGS sequence"/>
</dbReference>
<gene>
    <name evidence="3" type="ORF">JZ00_01360</name>
</gene>
<dbReference type="PROSITE" id="PS01124">
    <property type="entry name" value="HTH_ARAC_FAMILY_2"/>
    <property type="match status" value="1"/>
</dbReference>
<dbReference type="InterPro" id="IPR032687">
    <property type="entry name" value="AraC-type_N"/>
</dbReference>
<dbReference type="EMBL" id="JQGJ01000001">
    <property type="protein sequence ID" value="KHK66509.1"/>
    <property type="molecule type" value="Genomic_DNA"/>
</dbReference>
<dbReference type="GO" id="GO:0000976">
    <property type="term" value="F:transcription cis-regulatory region binding"/>
    <property type="evidence" value="ECO:0007669"/>
    <property type="project" value="TreeGrafter"/>
</dbReference>
<evidence type="ECO:0000259" key="2">
    <source>
        <dbReference type="PROSITE" id="PS01124"/>
    </source>
</evidence>
<organism evidence="3 4">
    <name type="scientific">Pseudomonas frederiksbergensis</name>
    <dbReference type="NCBI Taxonomy" id="104087"/>
    <lineage>
        <taxon>Bacteria</taxon>
        <taxon>Pseudomonadati</taxon>
        <taxon>Pseudomonadota</taxon>
        <taxon>Gammaproteobacteria</taxon>
        <taxon>Pseudomonadales</taxon>
        <taxon>Pseudomonadaceae</taxon>
        <taxon>Pseudomonas</taxon>
    </lineage>
</organism>
<dbReference type="SMART" id="SM00342">
    <property type="entry name" value="HTH_ARAC"/>
    <property type="match status" value="1"/>
</dbReference>
<proteinExistence type="predicted"/>
<dbReference type="RefSeq" id="WP_039588567.1">
    <property type="nucleotide sequence ID" value="NZ_JQGJ02000002.1"/>
</dbReference>
<comment type="caution">
    <text evidence="3">The sequence shown here is derived from an EMBL/GenBank/DDBJ whole genome shotgun (WGS) entry which is preliminary data.</text>
</comment>
<name>A0A0B1Z609_9PSED</name>